<dbReference type="EMBL" id="KB456267">
    <property type="protein sequence ID" value="EMF10795.1"/>
    <property type="molecule type" value="Genomic_DNA"/>
</dbReference>
<feature type="transmembrane region" description="Helical" evidence="2">
    <location>
        <begin position="6"/>
        <end position="26"/>
    </location>
</feature>
<evidence type="ECO:0000256" key="1">
    <source>
        <dbReference type="SAM" id="MobiDB-lite"/>
    </source>
</evidence>
<accession>N1QEI2</accession>
<feature type="region of interest" description="Disordered" evidence="1">
    <location>
        <begin position="98"/>
        <end position="121"/>
    </location>
</feature>
<keyword evidence="2" id="KW-0812">Transmembrane</keyword>
<evidence type="ECO:0000313" key="3">
    <source>
        <dbReference type="EMBL" id="EMF10795.1"/>
    </source>
</evidence>
<dbReference type="Proteomes" id="UP000016931">
    <property type="component" value="Unassembled WGS sequence"/>
</dbReference>
<gene>
    <name evidence="3" type="ORF">SEPMUDRAFT_110053</name>
</gene>
<evidence type="ECO:0000313" key="4">
    <source>
        <dbReference type="Proteomes" id="UP000016931"/>
    </source>
</evidence>
<keyword evidence="4" id="KW-1185">Reference proteome</keyword>
<proteinExistence type="predicted"/>
<organism evidence="3 4">
    <name type="scientific">Sphaerulina musiva (strain SO2202)</name>
    <name type="common">Poplar stem canker fungus</name>
    <name type="synonym">Septoria musiva</name>
    <dbReference type="NCBI Taxonomy" id="692275"/>
    <lineage>
        <taxon>Eukaryota</taxon>
        <taxon>Fungi</taxon>
        <taxon>Dikarya</taxon>
        <taxon>Ascomycota</taxon>
        <taxon>Pezizomycotina</taxon>
        <taxon>Dothideomycetes</taxon>
        <taxon>Dothideomycetidae</taxon>
        <taxon>Mycosphaerellales</taxon>
        <taxon>Mycosphaerellaceae</taxon>
        <taxon>Sphaerulina</taxon>
    </lineage>
</organism>
<protein>
    <submittedName>
        <fullName evidence="3">Uncharacterized protein</fullName>
    </submittedName>
</protein>
<dbReference type="HOGENOM" id="CLU_2039523_0_0_1"/>
<keyword evidence="2" id="KW-1133">Transmembrane helix</keyword>
<dbReference type="GeneID" id="27897958"/>
<dbReference type="RefSeq" id="XP_016758916.1">
    <property type="nucleotide sequence ID" value="XM_016900821.1"/>
</dbReference>
<keyword evidence="2" id="KW-0472">Membrane</keyword>
<name>N1QEI2_SPHMS</name>
<evidence type="ECO:0000256" key="2">
    <source>
        <dbReference type="SAM" id="Phobius"/>
    </source>
</evidence>
<reference evidence="3 4" key="1">
    <citation type="journal article" date="2012" name="PLoS Pathog.">
        <title>Diverse lifestyles and strategies of plant pathogenesis encoded in the genomes of eighteen Dothideomycetes fungi.</title>
        <authorList>
            <person name="Ohm R.A."/>
            <person name="Feau N."/>
            <person name="Henrissat B."/>
            <person name="Schoch C.L."/>
            <person name="Horwitz B.A."/>
            <person name="Barry K.W."/>
            <person name="Condon B.J."/>
            <person name="Copeland A.C."/>
            <person name="Dhillon B."/>
            <person name="Glaser F."/>
            <person name="Hesse C.N."/>
            <person name="Kosti I."/>
            <person name="LaButti K."/>
            <person name="Lindquist E.A."/>
            <person name="Lucas S."/>
            <person name="Salamov A.A."/>
            <person name="Bradshaw R.E."/>
            <person name="Ciuffetti L."/>
            <person name="Hamelin R.C."/>
            <person name="Kema G.H.J."/>
            <person name="Lawrence C."/>
            <person name="Scott J.A."/>
            <person name="Spatafora J.W."/>
            <person name="Turgeon B.G."/>
            <person name="de Wit P.J.G.M."/>
            <person name="Zhong S."/>
            <person name="Goodwin S.B."/>
            <person name="Grigoriev I.V."/>
        </authorList>
    </citation>
    <scope>NUCLEOTIDE SEQUENCE [LARGE SCALE GENOMIC DNA]</scope>
    <source>
        <strain evidence="3 4">SO2202</strain>
    </source>
</reference>
<sequence>MGLPPAAVIVIALVSSGAAVLIAFALSSSYMKARRAEDDQNRLEMQSDQRGYMNDVRDRNKQIMMMENGYGVYRGGGGQNTHSSYLNSNAAMRYEGQREAGVVRPEMQARTETEGSSDVLG</sequence>
<dbReference type="AlphaFoldDB" id="N1QEI2"/>